<organism evidence="2 3">
    <name type="scientific">Spodoptera litura</name>
    <name type="common">Asian cotton leafworm</name>
    <dbReference type="NCBI Taxonomy" id="69820"/>
    <lineage>
        <taxon>Eukaryota</taxon>
        <taxon>Metazoa</taxon>
        <taxon>Ecdysozoa</taxon>
        <taxon>Arthropoda</taxon>
        <taxon>Hexapoda</taxon>
        <taxon>Insecta</taxon>
        <taxon>Pterygota</taxon>
        <taxon>Neoptera</taxon>
        <taxon>Endopterygota</taxon>
        <taxon>Lepidoptera</taxon>
        <taxon>Glossata</taxon>
        <taxon>Ditrysia</taxon>
        <taxon>Noctuoidea</taxon>
        <taxon>Noctuidae</taxon>
        <taxon>Amphipyrinae</taxon>
        <taxon>Spodoptera</taxon>
    </lineage>
</organism>
<feature type="compositionally biased region" description="Polar residues" evidence="1">
    <location>
        <begin position="72"/>
        <end position="84"/>
    </location>
</feature>
<feature type="compositionally biased region" description="Polar residues" evidence="1">
    <location>
        <begin position="36"/>
        <end position="45"/>
    </location>
</feature>
<dbReference type="KEGG" id="sliu:111362862"/>
<evidence type="ECO:0000313" key="3">
    <source>
        <dbReference type="RefSeq" id="XP_022835382.1"/>
    </source>
</evidence>
<gene>
    <name evidence="3" type="primary">LOC111362862</name>
</gene>
<evidence type="ECO:0000256" key="1">
    <source>
        <dbReference type="SAM" id="MobiDB-lite"/>
    </source>
</evidence>
<accession>A0A9J7J547</accession>
<evidence type="ECO:0000313" key="2">
    <source>
        <dbReference type="Proteomes" id="UP000301870"/>
    </source>
</evidence>
<feature type="compositionally biased region" description="Pro residues" evidence="1">
    <location>
        <begin position="177"/>
        <end position="194"/>
    </location>
</feature>
<feature type="region of interest" description="Disordered" evidence="1">
    <location>
        <begin position="34"/>
        <end position="222"/>
    </location>
</feature>
<proteinExistence type="predicted"/>
<dbReference type="GeneID" id="111362862"/>
<reference evidence="3" key="1">
    <citation type="submission" date="2025-08" db="UniProtKB">
        <authorList>
            <consortium name="RefSeq"/>
        </authorList>
    </citation>
    <scope>IDENTIFICATION</scope>
    <source>
        <strain evidence="3">Ishihara</strain>
        <tissue evidence="3">Whole body</tissue>
    </source>
</reference>
<dbReference type="RefSeq" id="XP_022835382.1">
    <property type="nucleotide sequence ID" value="XM_022979614.1"/>
</dbReference>
<dbReference type="PRINTS" id="PR01217">
    <property type="entry name" value="PRICHEXTENSN"/>
</dbReference>
<sequence>MITGGRVQLQTNQSNQVFQGAQRWVQHRGLRRAFQRGQQPNSSGNEPKEEQPRQAPKTPPRYRVVSPRSQKRSLQPTTDPSTVAPNREVGAPNGQRRIGQSKRSQAPIGKRPVTQKSTRPLSPMRTIPVQKKRPLVPHAPRGANQSPSRRMKRPEEQKPSLKKPEPPTKTPRHPSRQLPPKPTTPPQAPKPPAIPKMSAPKPVQAPDTPIIKRRPTRNERRQ</sequence>
<dbReference type="Proteomes" id="UP000301870">
    <property type="component" value="Unplaced"/>
</dbReference>
<name>A0A9J7J547_SPOLT</name>
<keyword evidence="2" id="KW-1185">Reference proteome</keyword>
<dbReference type="AlphaFoldDB" id="A0A9J7J547"/>
<feature type="compositionally biased region" description="Basic and acidic residues" evidence="1">
    <location>
        <begin position="153"/>
        <end position="166"/>
    </location>
</feature>
<protein>
    <submittedName>
        <fullName evidence="3">Pollen-specific leucine-rich repeat extensin-like protein 1</fullName>
    </submittedName>
</protein>